<protein>
    <submittedName>
        <fullName evidence="4">Spore gernimation protein</fullName>
    </submittedName>
</protein>
<dbReference type="AlphaFoldDB" id="A0A1C1A5D5"/>
<evidence type="ECO:0000313" key="4">
    <source>
        <dbReference type="EMBL" id="OCT15748.1"/>
    </source>
</evidence>
<dbReference type="InterPro" id="IPR004995">
    <property type="entry name" value="Spore_Ger"/>
</dbReference>
<feature type="transmembrane region" description="Helical" evidence="3">
    <location>
        <begin position="399"/>
        <end position="427"/>
    </location>
</feature>
<dbReference type="PIRSF" id="PIRSF005690">
    <property type="entry name" value="GerBA"/>
    <property type="match status" value="1"/>
</dbReference>
<dbReference type="PANTHER" id="PTHR22550:SF16">
    <property type="entry name" value="SPORE GERMINATION PROTEIN"/>
    <property type="match status" value="1"/>
</dbReference>
<comment type="similarity">
    <text evidence="1">Belongs to the GerABKA family.</text>
</comment>
<organism evidence="4 5">
    <name type="scientific">Paenibacillus pectinilyticus</name>
    <dbReference type="NCBI Taxonomy" id="512399"/>
    <lineage>
        <taxon>Bacteria</taxon>
        <taxon>Bacillati</taxon>
        <taxon>Bacillota</taxon>
        <taxon>Bacilli</taxon>
        <taxon>Bacillales</taxon>
        <taxon>Paenibacillaceae</taxon>
        <taxon>Paenibacillus</taxon>
    </lineage>
</organism>
<dbReference type="GO" id="GO:0009847">
    <property type="term" value="P:spore germination"/>
    <property type="evidence" value="ECO:0007669"/>
    <property type="project" value="InterPro"/>
</dbReference>
<evidence type="ECO:0000256" key="1">
    <source>
        <dbReference type="ARBA" id="ARBA00005278"/>
    </source>
</evidence>
<feature type="transmembrane region" description="Helical" evidence="3">
    <location>
        <begin position="368"/>
        <end position="387"/>
    </location>
</feature>
<evidence type="ECO:0000313" key="5">
    <source>
        <dbReference type="Proteomes" id="UP000093309"/>
    </source>
</evidence>
<dbReference type="GO" id="GO:0016020">
    <property type="term" value="C:membrane"/>
    <property type="evidence" value="ECO:0007669"/>
    <property type="project" value="InterPro"/>
</dbReference>
<comment type="caution">
    <text evidence="4">The sequence shown here is derived from an EMBL/GenBank/DDBJ whole genome shotgun (WGS) entry which is preliminary data.</text>
</comment>
<keyword evidence="2 3" id="KW-0472">Membrane</keyword>
<dbReference type="Proteomes" id="UP000093309">
    <property type="component" value="Unassembled WGS sequence"/>
</dbReference>
<keyword evidence="5" id="KW-1185">Reference proteome</keyword>
<reference evidence="5" key="1">
    <citation type="submission" date="2016-05" db="EMBL/GenBank/DDBJ databases">
        <title>Paenibacillus oryzae. sp. nov., isolated from the rice root.</title>
        <authorList>
            <person name="Zhang J."/>
            <person name="Zhang X."/>
        </authorList>
    </citation>
    <scope>NUCLEOTIDE SEQUENCE [LARGE SCALE GENOMIC DNA]</scope>
    <source>
        <strain evidence="5">KCTC13222</strain>
    </source>
</reference>
<gene>
    <name evidence="4" type="ORF">A8709_15420</name>
</gene>
<feature type="transmembrane region" description="Helical" evidence="3">
    <location>
        <begin position="343"/>
        <end position="362"/>
    </location>
</feature>
<dbReference type="InterPro" id="IPR050768">
    <property type="entry name" value="UPF0353/GerABKA_families"/>
</dbReference>
<dbReference type="Pfam" id="PF03323">
    <property type="entry name" value="GerA"/>
    <property type="match status" value="1"/>
</dbReference>
<evidence type="ECO:0000256" key="2">
    <source>
        <dbReference type="ARBA" id="ARBA00023136"/>
    </source>
</evidence>
<accession>A0A1C1A5D5</accession>
<keyword evidence="3" id="KW-0812">Transmembrane</keyword>
<dbReference type="EMBL" id="LYPC01000014">
    <property type="protein sequence ID" value="OCT15748.1"/>
    <property type="molecule type" value="Genomic_DNA"/>
</dbReference>
<dbReference type="PANTHER" id="PTHR22550">
    <property type="entry name" value="SPORE GERMINATION PROTEIN"/>
    <property type="match status" value="1"/>
</dbReference>
<dbReference type="STRING" id="512399.A8709_15420"/>
<proteinExistence type="inferred from homology"/>
<sequence length="485" mass="53199">MQAHLPDTLSILQSMSAEAPDLIIRKLQIKASGVQAILSYMEAMSDRDMIQNNVLHPLMHEGTGDFAIGDIVTIGSVDQADDWAHVNQAILQGKSVLFQEGKSCAAILDTSKPPQRAILDSQVEKSIKGAHQGFIETGSTNIALIRKLIPSRELKVKEIDVGARGSLKVSLLYLDDVANPEVLQEFEDRIRQIEIDSVSGMGELEELIEDDPYSPFPQFLTSERPDTVAPKILEGRIAIVLEGSPSVMMGPASFVNFFQNIDDYTMGWQLATFMRLLRFTAFFVAVLLPAVYIAVISFNFEVIPLQLLLSVGASRSGVPFSPLMEALIMEFTLELLKEAGIRLPAPIGQTVGILGAIVIGQATVQAGIVSNIMVIVVSLTGLSSYIIPNTDMSSAVRLIRFPMMLLASFFGLMGVGIGMMVLLGHLITLESLGTPYFSPLSPVRFADWKDAFIRFPLWNLDNRPLNARPKQLIRQRSKRSKGDGE</sequence>
<feature type="transmembrane region" description="Helical" evidence="3">
    <location>
        <begin position="276"/>
        <end position="298"/>
    </location>
</feature>
<keyword evidence="3" id="KW-1133">Transmembrane helix</keyword>
<name>A0A1C1A5D5_9BACL</name>
<evidence type="ECO:0000256" key="3">
    <source>
        <dbReference type="SAM" id="Phobius"/>
    </source>
</evidence>